<proteinExistence type="predicted"/>
<accession>D8UJP7</accession>
<evidence type="ECO:0000313" key="1">
    <source>
        <dbReference type="EMBL" id="EFJ40073.1"/>
    </source>
</evidence>
<dbReference type="Proteomes" id="UP000001058">
    <property type="component" value="Unassembled WGS sequence"/>
</dbReference>
<sequence length="140" mass="15536">MYEVTCERPGVGLIRQILLDADGGGGAGGAIRECMPNDQTSPHLGHVHYRYYDPSPPPLLNIASSPTTTTIPHCASFRLPQLRCARKGALPPSVLEMGRAVRNVRKMKVLRIKSGRRLMQKKETITRPFGPCRHTASHRR</sequence>
<gene>
    <name evidence="1" type="ORF">VOLCADRAFT_108363</name>
</gene>
<reference evidence="1 2" key="1">
    <citation type="journal article" date="2010" name="Science">
        <title>Genomic analysis of organismal complexity in the multicellular green alga Volvox carteri.</title>
        <authorList>
            <person name="Prochnik S.E."/>
            <person name="Umen J."/>
            <person name="Nedelcu A.M."/>
            <person name="Hallmann A."/>
            <person name="Miller S.M."/>
            <person name="Nishii I."/>
            <person name="Ferris P."/>
            <person name="Kuo A."/>
            <person name="Mitros T."/>
            <person name="Fritz-Laylin L.K."/>
            <person name="Hellsten U."/>
            <person name="Chapman J."/>
            <person name="Simakov O."/>
            <person name="Rensing S.A."/>
            <person name="Terry A."/>
            <person name="Pangilinan J."/>
            <person name="Kapitonov V."/>
            <person name="Jurka J."/>
            <person name="Salamov A."/>
            <person name="Shapiro H."/>
            <person name="Schmutz J."/>
            <person name="Grimwood J."/>
            <person name="Lindquist E."/>
            <person name="Lucas S."/>
            <person name="Grigoriev I.V."/>
            <person name="Schmitt R."/>
            <person name="Kirk D."/>
            <person name="Rokhsar D.S."/>
        </authorList>
    </citation>
    <scope>NUCLEOTIDE SEQUENCE [LARGE SCALE GENOMIC DNA]</scope>
    <source>
        <strain evidence="2">f. Nagariensis / Eve</strain>
    </source>
</reference>
<keyword evidence="2" id="KW-1185">Reference proteome</keyword>
<name>D8UJP7_VOLCA</name>
<protein>
    <submittedName>
        <fullName evidence="1">Uncharacterized protein</fullName>
    </submittedName>
</protein>
<dbReference type="KEGG" id="vcn:VOLCADRAFT_108363"/>
<dbReference type="AlphaFoldDB" id="D8UJP7"/>
<organism evidence="2">
    <name type="scientific">Volvox carteri f. nagariensis</name>
    <dbReference type="NCBI Taxonomy" id="3068"/>
    <lineage>
        <taxon>Eukaryota</taxon>
        <taxon>Viridiplantae</taxon>
        <taxon>Chlorophyta</taxon>
        <taxon>core chlorophytes</taxon>
        <taxon>Chlorophyceae</taxon>
        <taxon>CS clade</taxon>
        <taxon>Chlamydomonadales</taxon>
        <taxon>Volvocaceae</taxon>
        <taxon>Volvox</taxon>
    </lineage>
</organism>
<dbReference type="InParanoid" id="D8UJP7"/>
<dbReference type="EMBL" id="GL378429">
    <property type="protein sequence ID" value="EFJ40073.1"/>
    <property type="molecule type" value="Genomic_DNA"/>
</dbReference>
<evidence type="ECO:0000313" key="2">
    <source>
        <dbReference type="Proteomes" id="UP000001058"/>
    </source>
</evidence>
<dbReference type="RefSeq" id="XP_002958885.1">
    <property type="nucleotide sequence ID" value="XM_002958839.1"/>
</dbReference>
<dbReference type="GeneID" id="9621165"/>